<dbReference type="EMBL" id="JAFMPT010000002">
    <property type="protein sequence ID" value="MCC1483321.1"/>
    <property type="molecule type" value="Genomic_DNA"/>
</dbReference>
<organism evidence="11 12">
    <name type="scientific">Winogradskyella immobilis</name>
    <dbReference type="NCBI Taxonomy" id="2816852"/>
    <lineage>
        <taxon>Bacteria</taxon>
        <taxon>Pseudomonadati</taxon>
        <taxon>Bacteroidota</taxon>
        <taxon>Flavobacteriia</taxon>
        <taxon>Flavobacteriales</taxon>
        <taxon>Flavobacteriaceae</taxon>
        <taxon>Winogradskyella</taxon>
    </lineage>
</organism>
<dbReference type="InterPro" id="IPR036909">
    <property type="entry name" value="Cyt_c-like_dom_sf"/>
</dbReference>
<dbReference type="PANTHER" id="PTHR30600:SF10">
    <property type="entry name" value="BLL6722 PROTEIN"/>
    <property type="match status" value="1"/>
</dbReference>
<dbReference type="PIRSF" id="PIRSF000294">
    <property type="entry name" value="Cytochrome-c_peroxidase"/>
    <property type="match status" value="1"/>
</dbReference>
<evidence type="ECO:0000259" key="10">
    <source>
        <dbReference type="PROSITE" id="PS51007"/>
    </source>
</evidence>
<evidence type="ECO:0000313" key="12">
    <source>
        <dbReference type="Proteomes" id="UP000778797"/>
    </source>
</evidence>
<evidence type="ECO:0000256" key="1">
    <source>
        <dbReference type="ARBA" id="ARBA00004418"/>
    </source>
</evidence>
<dbReference type="SUPFAM" id="SSF46626">
    <property type="entry name" value="Cytochrome c"/>
    <property type="match status" value="2"/>
</dbReference>
<evidence type="ECO:0000256" key="8">
    <source>
        <dbReference type="PROSITE-ProRule" id="PRU00433"/>
    </source>
</evidence>
<dbReference type="PROSITE" id="PS51007">
    <property type="entry name" value="CYTC"/>
    <property type="match status" value="1"/>
</dbReference>
<dbReference type="InterPro" id="IPR004852">
    <property type="entry name" value="Di-haem_cyt_c_peroxidsae"/>
</dbReference>
<evidence type="ECO:0000256" key="5">
    <source>
        <dbReference type="ARBA" id="ARBA00022764"/>
    </source>
</evidence>
<keyword evidence="3 8" id="KW-0479">Metal-binding</keyword>
<keyword evidence="4 9" id="KW-0732">Signal</keyword>
<dbReference type="Pfam" id="PF03150">
    <property type="entry name" value="CCP_MauG"/>
    <property type="match status" value="1"/>
</dbReference>
<keyword evidence="2 8" id="KW-0349">Heme</keyword>
<keyword evidence="12" id="KW-1185">Reference proteome</keyword>
<keyword evidence="11" id="KW-0575">Peroxidase</keyword>
<evidence type="ECO:0000256" key="3">
    <source>
        <dbReference type="ARBA" id="ARBA00022723"/>
    </source>
</evidence>
<comment type="subcellular location">
    <subcellularLocation>
        <location evidence="1">Periplasm</location>
    </subcellularLocation>
</comment>
<dbReference type="PROSITE" id="PS51257">
    <property type="entry name" value="PROKAR_LIPOPROTEIN"/>
    <property type="match status" value="1"/>
</dbReference>
<dbReference type="InterPro" id="IPR051395">
    <property type="entry name" value="Cytochrome_c_Peroxidase/MauG"/>
</dbReference>
<evidence type="ECO:0000256" key="7">
    <source>
        <dbReference type="ARBA" id="ARBA00023004"/>
    </source>
</evidence>
<keyword evidence="5" id="KW-0574">Periplasm</keyword>
<feature type="chain" id="PRO_5046112156" evidence="9">
    <location>
        <begin position="21"/>
        <end position="352"/>
    </location>
</feature>
<gene>
    <name evidence="11" type="ORF">J1C55_01850</name>
</gene>
<dbReference type="GO" id="GO:0004601">
    <property type="term" value="F:peroxidase activity"/>
    <property type="evidence" value="ECO:0007669"/>
    <property type="project" value="UniProtKB-KW"/>
</dbReference>
<evidence type="ECO:0000256" key="9">
    <source>
        <dbReference type="SAM" id="SignalP"/>
    </source>
</evidence>
<name>A0ABS8EJW1_9FLAO</name>
<evidence type="ECO:0000256" key="2">
    <source>
        <dbReference type="ARBA" id="ARBA00022617"/>
    </source>
</evidence>
<reference evidence="11" key="2">
    <citation type="submission" date="2021-10" db="EMBL/GenBank/DDBJ databases">
        <title>Genome of Winogradskyella sp. E313.</title>
        <authorList>
            <person name="Zhou Y."/>
        </authorList>
    </citation>
    <scope>NUCLEOTIDE SEQUENCE</scope>
    <source>
        <strain evidence="11">E313</strain>
    </source>
</reference>
<comment type="caution">
    <text evidence="11">The sequence shown here is derived from an EMBL/GenBank/DDBJ whole genome shotgun (WGS) entry which is preliminary data.</text>
</comment>
<keyword evidence="6" id="KW-0560">Oxidoreductase</keyword>
<feature type="domain" description="Cytochrome c" evidence="10">
    <location>
        <begin position="209"/>
        <end position="340"/>
    </location>
</feature>
<feature type="signal peptide" evidence="9">
    <location>
        <begin position="1"/>
        <end position="20"/>
    </location>
</feature>
<dbReference type="InterPro" id="IPR009056">
    <property type="entry name" value="Cyt_c-like_dom"/>
</dbReference>
<evidence type="ECO:0000256" key="6">
    <source>
        <dbReference type="ARBA" id="ARBA00023002"/>
    </source>
</evidence>
<keyword evidence="7 8" id="KW-0408">Iron</keyword>
<protein>
    <submittedName>
        <fullName evidence="11">Cytochrome-c peroxidase</fullName>
    </submittedName>
</protein>
<dbReference type="InterPro" id="IPR026259">
    <property type="entry name" value="MauG/Cytc_peroxidase"/>
</dbReference>
<evidence type="ECO:0000256" key="4">
    <source>
        <dbReference type="ARBA" id="ARBA00022729"/>
    </source>
</evidence>
<evidence type="ECO:0000313" key="11">
    <source>
        <dbReference type="EMBL" id="MCC1483321.1"/>
    </source>
</evidence>
<sequence length="352" mass="39025">MRSKLVFLNLILLVSFSCSNEGVGYEPVPAALEIPLIFSDNIIPPVIPNDNPQTVEGIALGKRLFFDPLLSGNETISCATCHSPQNGFSDNTPTSDGAQGVFGTRNSMPLFNLAWNYDERFAWDGKELSLERQALEPVQNPIEMHSNWDDVVTKLNQHPDYPELFLRAFNSDNITKELAVKAIAQFERTLISANSKFDRFLLGQEALTPEEENGLNVFMDEARGDCFHCHGSPNNPLWTDNIFHNNGLDNEITDLGLGAVTGDPSDNGKFKSPSLRNLAYTAPYMHDGRFSTLDEVINHYSEGLKSSPTIDPLMKSLDQGGVQLTPQDKADLKAFLLSLSDPSFINNPEFQN</sequence>
<accession>A0ABS8EJW1</accession>
<dbReference type="PANTHER" id="PTHR30600">
    <property type="entry name" value="CYTOCHROME C PEROXIDASE-RELATED"/>
    <property type="match status" value="1"/>
</dbReference>
<dbReference type="Gene3D" id="1.10.760.10">
    <property type="entry name" value="Cytochrome c-like domain"/>
    <property type="match status" value="2"/>
</dbReference>
<proteinExistence type="predicted"/>
<reference evidence="11" key="1">
    <citation type="submission" date="2021-03" db="EMBL/GenBank/DDBJ databases">
        <authorList>
            <person name="Ping X."/>
        </authorList>
    </citation>
    <scope>NUCLEOTIDE SEQUENCE</scope>
    <source>
        <strain evidence="11">E313</strain>
    </source>
</reference>
<dbReference type="Proteomes" id="UP000778797">
    <property type="component" value="Unassembled WGS sequence"/>
</dbReference>